<dbReference type="PANTHER" id="PTHR11748:SF119">
    <property type="entry name" value="D-2-HYDROXYGLUTARATE DEHYDROGENASE"/>
    <property type="match status" value="1"/>
</dbReference>
<dbReference type="Proteomes" id="UP001589838">
    <property type="component" value="Unassembled WGS sequence"/>
</dbReference>
<accession>A0ABV6K9A6</accession>
<evidence type="ECO:0000313" key="5">
    <source>
        <dbReference type="Proteomes" id="UP001589838"/>
    </source>
</evidence>
<evidence type="ECO:0000259" key="3">
    <source>
        <dbReference type="PROSITE" id="PS51387"/>
    </source>
</evidence>
<sequence length="451" mass="51029">MSTNLLRKLFEAVGSENVVQVEETVTKLSKDYYWYSPVLDKQLEHKRADYVVIPDSYETLKAVLQLTVKEKIPVTPRGAGTGNYGQAIPMTGGVVVDVSKLNKVVEVGEGFVTVQAGMRIRDLEKKIMESDQELTIYPSTFVKATIGGFVAGGSGGIGSVTWGNLWDGNVLSVKVLTMNEEVSELLIDGADLLDYIHSYGTTGIITEVTIPIKPKSNWVQELISFSSLQDVLDFTRYIAEDDQWKKRLVTVVEAPIPTFFRPLKKVIQEKDEHLALIEIEESDLTRLKEEAKKFHGRSIYTAEASSYRKGIGISDFTWNHTTLWALKNDKNWTYLQNFFSLDDVHDQIGKIKKRFGDEVLFHIEWLRDKGKLIPAGLPLVYYQSQERLYEIIDYFNEIGASVNDPHTYLLGAGGWNLQLESIAKKKKENDPYELLNQGKLPTHLVKETIDQ</sequence>
<dbReference type="EMBL" id="JBHLUX010000015">
    <property type="protein sequence ID" value="MFC0469887.1"/>
    <property type="molecule type" value="Genomic_DNA"/>
</dbReference>
<dbReference type="PANTHER" id="PTHR11748">
    <property type="entry name" value="D-LACTATE DEHYDROGENASE"/>
    <property type="match status" value="1"/>
</dbReference>
<dbReference type="Gene3D" id="3.30.465.10">
    <property type="match status" value="1"/>
</dbReference>
<dbReference type="PROSITE" id="PS51387">
    <property type="entry name" value="FAD_PCMH"/>
    <property type="match status" value="1"/>
</dbReference>
<evidence type="ECO:0000256" key="2">
    <source>
        <dbReference type="ARBA" id="ARBA00023002"/>
    </source>
</evidence>
<feature type="domain" description="FAD-binding PCMH-type" evidence="3">
    <location>
        <begin position="43"/>
        <end position="215"/>
    </location>
</feature>
<comment type="caution">
    <text evidence="4">The sequence shown here is derived from an EMBL/GenBank/DDBJ whole genome shotgun (WGS) entry which is preliminary data.</text>
</comment>
<dbReference type="Pfam" id="PF01565">
    <property type="entry name" value="FAD_binding_4"/>
    <property type="match status" value="1"/>
</dbReference>
<dbReference type="InterPro" id="IPR006094">
    <property type="entry name" value="Oxid_FAD_bind_N"/>
</dbReference>
<gene>
    <name evidence="4" type="ORF">ACFFHM_04895</name>
</gene>
<keyword evidence="1" id="KW-0285">Flavoprotein</keyword>
<proteinExistence type="predicted"/>
<keyword evidence="5" id="KW-1185">Reference proteome</keyword>
<dbReference type="SUPFAM" id="SSF56176">
    <property type="entry name" value="FAD-binding/transporter-associated domain-like"/>
    <property type="match status" value="1"/>
</dbReference>
<name>A0ABV6K9A6_9BACI</name>
<keyword evidence="2" id="KW-0560">Oxidoreductase</keyword>
<evidence type="ECO:0000256" key="1">
    <source>
        <dbReference type="ARBA" id="ARBA00022630"/>
    </source>
</evidence>
<dbReference type="InterPro" id="IPR016166">
    <property type="entry name" value="FAD-bd_PCMH"/>
</dbReference>
<organism evidence="4 5">
    <name type="scientific">Halalkalibacter kiskunsagensis</name>
    <dbReference type="NCBI Taxonomy" id="1548599"/>
    <lineage>
        <taxon>Bacteria</taxon>
        <taxon>Bacillati</taxon>
        <taxon>Bacillota</taxon>
        <taxon>Bacilli</taxon>
        <taxon>Bacillales</taxon>
        <taxon>Bacillaceae</taxon>
        <taxon>Halalkalibacter</taxon>
    </lineage>
</organism>
<dbReference type="InterPro" id="IPR016169">
    <property type="entry name" value="FAD-bd_PCMH_sub2"/>
</dbReference>
<reference evidence="4 5" key="1">
    <citation type="submission" date="2024-09" db="EMBL/GenBank/DDBJ databases">
        <authorList>
            <person name="Sun Q."/>
            <person name="Mori K."/>
        </authorList>
    </citation>
    <scope>NUCLEOTIDE SEQUENCE [LARGE SCALE GENOMIC DNA]</scope>
    <source>
        <strain evidence="4 5">NCAIM B.02610</strain>
    </source>
</reference>
<evidence type="ECO:0000313" key="4">
    <source>
        <dbReference type="EMBL" id="MFC0469887.1"/>
    </source>
</evidence>
<dbReference type="RefSeq" id="WP_335963509.1">
    <property type="nucleotide sequence ID" value="NZ_JAXBLX010000053.1"/>
</dbReference>
<protein>
    <submittedName>
        <fullName evidence="4">FAD-binding oxidoreductase</fullName>
    </submittedName>
</protein>
<dbReference type="InterPro" id="IPR036318">
    <property type="entry name" value="FAD-bd_PCMH-like_sf"/>
</dbReference>